<evidence type="ECO:0000256" key="4">
    <source>
        <dbReference type="ARBA" id="ARBA00022692"/>
    </source>
</evidence>
<sequence>MFDIFLQLLPFFALIALGWFAGKVGFFPPAATAYLTKFIFFFPLSAMLFDFTSGLEISHVFQGRFMAAYFTGSLCIWLMAFAVAKFRGEATDMSAMEAQTAMIGNTGFLGVPMLAAVLGPQAVAPIIMVLCVDLIVFSVLFTVVLSAARTGRVAVAPIALGIVKNPMIGSMALGLLWSACGIPMPAWLSETVKMLAAAATPGALFAIGASLAALTLNRLGPASWLSVCKLSLHPGIVALSAFFVYGVDRFDAGVMVATASLPVAGNVYMLAQNYNVGAPRVSAAIFVSTAASILTLPVILHWIQ</sequence>
<accession>A0ABV1SCU5</accession>
<feature type="transmembrane region" description="Helical" evidence="7">
    <location>
        <begin position="6"/>
        <end position="26"/>
    </location>
</feature>
<keyword evidence="9" id="KW-1185">Reference proteome</keyword>
<feature type="transmembrane region" description="Helical" evidence="7">
    <location>
        <begin position="38"/>
        <end position="61"/>
    </location>
</feature>
<evidence type="ECO:0000256" key="5">
    <source>
        <dbReference type="ARBA" id="ARBA00022989"/>
    </source>
</evidence>
<dbReference type="PANTHER" id="PTHR36838:SF3">
    <property type="entry name" value="TRANSPORTER AUXIN EFFLUX CARRIER EC FAMILY"/>
    <property type="match status" value="1"/>
</dbReference>
<dbReference type="RefSeq" id="WP_339113685.1">
    <property type="nucleotide sequence ID" value="NZ_JAYWLC010000002.1"/>
</dbReference>
<evidence type="ECO:0000313" key="8">
    <source>
        <dbReference type="EMBL" id="MER5170704.1"/>
    </source>
</evidence>
<gene>
    <name evidence="8" type="ORF">VSX56_02865</name>
</gene>
<evidence type="ECO:0000256" key="6">
    <source>
        <dbReference type="ARBA" id="ARBA00023136"/>
    </source>
</evidence>
<keyword evidence="5 7" id="KW-1133">Transmembrane helix</keyword>
<dbReference type="Proteomes" id="UP001438953">
    <property type="component" value="Unassembled WGS sequence"/>
</dbReference>
<feature type="transmembrane region" description="Helical" evidence="7">
    <location>
        <begin position="67"/>
        <end position="86"/>
    </location>
</feature>
<protein>
    <submittedName>
        <fullName evidence="8">AEC family transporter</fullName>
    </submittedName>
</protein>
<feature type="transmembrane region" description="Helical" evidence="7">
    <location>
        <begin position="124"/>
        <end position="147"/>
    </location>
</feature>
<feature type="transmembrane region" description="Helical" evidence="7">
    <location>
        <begin position="194"/>
        <end position="215"/>
    </location>
</feature>
<feature type="transmembrane region" description="Helical" evidence="7">
    <location>
        <begin position="98"/>
        <end position="118"/>
    </location>
</feature>
<dbReference type="EMBL" id="JAYWLC010000002">
    <property type="protein sequence ID" value="MER5170704.1"/>
    <property type="molecule type" value="Genomic_DNA"/>
</dbReference>
<organism evidence="8 9">
    <name type="scientific">Thioclava kandeliae</name>
    <dbReference type="NCBI Taxonomy" id="3070818"/>
    <lineage>
        <taxon>Bacteria</taxon>
        <taxon>Pseudomonadati</taxon>
        <taxon>Pseudomonadota</taxon>
        <taxon>Alphaproteobacteria</taxon>
        <taxon>Rhodobacterales</taxon>
        <taxon>Paracoccaceae</taxon>
        <taxon>Thioclava</taxon>
    </lineage>
</organism>
<keyword evidence="6 7" id="KW-0472">Membrane</keyword>
<dbReference type="InterPro" id="IPR004776">
    <property type="entry name" value="Mem_transp_PIN-like"/>
</dbReference>
<keyword evidence="4 7" id="KW-0812">Transmembrane</keyword>
<comment type="subcellular location">
    <subcellularLocation>
        <location evidence="1">Membrane</location>
        <topology evidence="1">Multi-pass membrane protein</topology>
    </subcellularLocation>
</comment>
<keyword evidence="2" id="KW-0813">Transport</keyword>
<dbReference type="PANTHER" id="PTHR36838">
    <property type="entry name" value="AUXIN EFFLUX CARRIER FAMILY PROTEIN"/>
    <property type="match status" value="1"/>
</dbReference>
<evidence type="ECO:0000256" key="3">
    <source>
        <dbReference type="ARBA" id="ARBA00022475"/>
    </source>
</evidence>
<evidence type="ECO:0000313" key="9">
    <source>
        <dbReference type="Proteomes" id="UP001438953"/>
    </source>
</evidence>
<keyword evidence="3" id="KW-1003">Cell membrane</keyword>
<evidence type="ECO:0000256" key="2">
    <source>
        <dbReference type="ARBA" id="ARBA00022448"/>
    </source>
</evidence>
<comment type="caution">
    <text evidence="8">The sequence shown here is derived from an EMBL/GenBank/DDBJ whole genome shotgun (WGS) entry which is preliminary data.</text>
</comment>
<reference evidence="8 9" key="1">
    <citation type="submission" date="2024-06" db="EMBL/GenBank/DDBJ databases">
        <title>Thioclava kandeliae sp. nov. from a rhizosphere soil sample of Kandelia candel in a mangrove.</title>
        <authorList>
            <person name="Mu T."/>
        </authorList>
    </citation>
    <scope>NUCLEOTIDE SEQUENCE [LARGE SCALE GENOMIC DNA]</scope>
    <source>
        <strain evidence="8 9">CPCC 100088</strain>
    </source>
</reference>
<feature type="transmembrane region" description="Helical" evidence="7">
    <location>
        <begin position="227"/>
        <end position="246"/>
    </location>
</feature>
<feature type="transmembrane region" description="Helical" evidence="7">
    <location>
        <begin position="168"/>
        <end position="188"/>
    </location>
</feature>
<evidence type="ECO:0000256" key="7">
    <source>
        <dbReference type="SAM" id="Phobius"/>
    </source>
</evidence>
<evidence type="ECO:0000256" key="1">
    <source>
        <dbReference type="ARBA" id="ARBA00004141"/>
    </source>
</evidence>
<name>A0ABV1SCU5_9RHOB</name>
<proteinExistence type="predicted"/>
<feature type="transmembrane region" description="Helical" evidence="7">
    <location>
        <begin position="252"/>
        <end position="271"/>
    </location>
</feature>
<dbReference type="Pfam" id="PF03547">
    <property type="entry name" value="Mem_trans"/>
    <property type="match status" value="1"/>
</dbReference>
<feature type="transmembrane region" description="Helical" evidence="7">
    <location>
        <begin position="283"/>
        <end position="303"/>
    </location>
</feature>